<reference evidence="2 3" key="1">
    <citation type="submission" date="2016-12" db="EMBL/GenBank/DDBJ databases">
        <title>Amycolatopsis keratiniphila subsp. keratiniphila genome sequencing and assembly.</title>
        <authorList>
            <person name="Mayilraj S."/>
            <person name="Kaur N."/>
        </authorList>
    </citation>
    <scope>NUCLEOTIDE SEQUENCE [LARGE SCALE GENOMIC DNA]</scope>
    <source>
        <strain evidence="2 3">DSM 44409</strain>
    </source>
</reference>
<feature type="region of interest" description="Disordered" evidence="1">
    <location>
        <begin position="15"/>
        <end position="51"/>
    </location>
</feature>
<evidence type="ECO:0000313" key="2">
    <source>
        <dbReference type="EMBL" id="ONF68079.1"/>
    </source>
</evidence>
<organism evidence="2 3">
    <name type="scientific">Amycolatopsis keratiniphila subsp. keratiniphila</name>
    <dbReference type="NCBI Taxonomy" id="227715"/>
    <lineage>
        <taxon>Bacteria</taxon>
        <taxon>Bacillati</taxon>
        <taxon>Actinomycetota</taxon>
        <taxon>Actinomycetes</taxon>
        <taxon>Pseudonocardiales</taxon>
        <taxon>Pseudonocardiaceae</taxon>
        <taxon>Amycolatopsis</taxon>
        <taxon>Amycolatopsis japonica group</taxon>
    </lineage>
</organism>
<protein>
    <submittedName>
        <fullName evidence="2">Uncharacterized protein</fullName>
    </submittedName>
</protein>
<accession>A0A1W2LU08</accession>
<proteinExistence type="predicted"/>
<evidence type="ECO:0000256" key="1">
    <source>
        <dbReference type="SAM" id="MobiDB-lite"/>
    </source>
</evidence>
<sequence>MALAGTVAVLATTGACGTQPAPTTPDAAALPSASPQAAAPTDNAPAGANAQGRVPKQLGEAAGFTSQDGTTKVVTFTIDKITVDPKCDPYMKTEAGKHTLLLDIRVATNQLSPEDAIQLGGTINPFAFQVVTPDGVTTPAELGMCKSSSLKALPNNWASNSKYTGQIELQVTAKSGVLALIPGGLTNAGGGWEWKY</sequence>
<gene>
    <name evidence="2" type="ORF">AVR91_0221670</name>
</gene>
<name>A0A1W2LU08_9PSEU</name>
<dbReference type="AlphaFoldDB" id="A0A1W2LU08"/>
<evidence type="ECO:0000313" key="3">
    <source>
        <dbReference type="Proteomes" id="UP000076660"/>
    </source>
</evidence>
<dbReference type="Proteomes" id="UP000076660">
    <property type="component" value="Unassembled WGS sequence"/>
</dbReference>
<feature type="compositionally biased region" description="Low complexity" evidence="1">
    <location>
        <begin position="15"/>
        <end position="50"/>
    </location>
</feature>
<dbReference type="EMBL" id="LQMT02000020">
    <property type="protein sequence ID" value="ONF68079.1"/>
    <property type="molecule type" value="Genomic_DNA"/>
</dbReference>
<comment type="caution">
    <text evidence="2">The sequence shown here is derived from an EMBL/GenBank/DDBJ whole genome shotgun (WGS) entry which is preliminary data.</text>
</comment>